<dbReference type="SUPFAM" id="SSF51735">
    <property type="entry name" value="NAD(P)-binding Rossmann-fold domains"/>
    <property type="match status" value="1"/>
</dbReference>
<dbReference type="Pfam" id="PF13460">
    <property type="entry name" value="NAD_binding_10"/>
    <property type="match status" value="1"/>
</dbReference>
<evidence type="ECO:0000313" key="4">
    <source>
        <dbReference type="Proteomes" id="UP000801864"/>
    </source>
</evidence>
<gene>
    <name evidence="3" type="ORF">CFAM422_010108</name>
</gene>
<feature type="domain" description="NAD(P)-binding" evidence="2">
    <location>
        <begin position="7"/>
        <end position="118"/>
    </location>
</feature>
<name>A0A9P4X8N8_9HYPO</name>
<dbReference type="AlphaFoldDB" id="A0A9P4X8N8"/>
<evidence type="ECO:0008006" key="5">
    <source>
        <dbReference type="Google" id="ProtNLM"/>
    </source>
</evidence>
<dbReference type="Gene3D" id="3.40.50.720">
    <property type="entry name" value="NAD(P)-binding Rossmann-like Domain"/>
    <property type="match status" value="1"/>
</dbReference>
<organism evidence="3 4">
    <name type="scientific">Trichoderma lentiforme</name>
    <dbReference type="NCBI Taxonomy" id="1567552"/>
    <lineage>
        <taxon>Eukaryota</taxon>
        <taxon>Fungi</taxon>
        <taxon>Dikarya</taxon>
        <taxon>Ascomycota</taxon>
        <taxon>Pezizomycotina</taxon>
        <taxon>Sordariomycetes</taxon>
        <taxon>Hypocreomycetidae</taxon>
        <taxon>Hypocreales</taxon>
        <taxon>Hypocreaceae</taxon>
        <taxon>Trichoderma</taxon>
    </lineage>
</organism>
<dbReference type="Proteomes" id="UP000801864">
    <property type="component" value="Unassembled WGS sequence"/>
</dbReference>
<dbReference type="PANTHER" id="PTHR48079">
    <property type="entry name" value="PROTEIN YEEZ"/>
    <property type="match status" value="1"/>
</dbReference>
<dbReference type="EMBL" id="QLNT01000019">
    <property type="protein sequence ID" value="KAF3063165.1"/>
    <property type="molecule type" value="Genomic_DNA"/>
</dbReference>
<protein>
    <recommendedName>
        <fullName evidence="5">NAD(P)-binding domain-containing protein</fullName>
    </recommendedName>
</protein>
<sequence>MRIFAMGITGFIGGQVIASLLEKRSKCHIRVLVRDEAKAQQIAKKWANIEIVKGDLDSHDVLVEEAKKADIVLQMADADHTGAIRSLIEGLERGTKGYYIHTSGAAFLFDVTNGFGNPSNKVSSDVTDLEAIKSLDLALPHRVADALVMELSTRASIPTAIVCPPMIYGIGAGPVKTRSIQIPRLIRAILKREKAFTVGEGNNIWGNVHIQDVADVYLRLIEETLKPNGGAASWGQEGLYFAQAAEHRWVDAVKSIAEEAFDRDCIKTTDIDKLTAEEVSSLDPLGSILWGSNCRSNAERIQALGWQPKGPPMYESIAAEIEAELASNS</sequence>
<dbReference type="Pfam" id="PF01370">
    <property type="entry name" value="Epimerase"/>
    <property type="match status" value="1"/>
</dbReference>
<comment type="caution">
    <text evidence="3">The sequence shown here is derived from an EMBL/GenBank/DDBJ whole genome shotgun (WGS) entry which is preliminary data.</text>
</comment>
<dbReference type="GO" id="GO:0005737">
    <property type="term" value="C:cytoplasm"/>
    <property type="evidence" value="ECO:0007669"/>
    <property type="project" value="TreeGrafter"/>
</dbReference>
<proteinExistence type="predicted"/>
<accession>A0A9P4X8N8</accession>
<feature type="domain" description="NAD-dependent epimerase/dehydratase" evidence="1">
    <location>
        <begin position="143"/>
        <end position="223"/>
    </location>
</feature>
<keyword evidence="4" id="KW-1185">Reference proteome</keyword>
<dbReference type="GO" id="GO:0004029">
    <property type="term" value="F:aldehyde dehydrogenase (NAD+) activity"/>
    <property type="evidence" value="ECO:0007669"/>
    <property type="project" value="TreeGrafter"/>
</dbReference>
<dbReference type="PANTHER" id="PTHR48079:SF6">
    <property type="entry name" value="NAD(P)-BINDING DOMAIN-CONTAINING PROTEIN-RELATED"/>
    <property type="match status" value="1"/>
</dbReference>
<dbReference type="InterPro" id="IPR001509">
    <property type="entry name" value="Epimerase_deHydtase"/>
</dbReference>
<dbReference type="InterPro" id="IPR036291">
    <property type="entry name" value="NAD(P)-bd_dom_sf"/>
</dbReference>
<dbReference type="InterPro" id="IPR016040">
    <property type="entry name" value="NAD(P)-bd_dom"/>
</dbReference>
<dbReference type="InterPro" id="IPR051783">
    <property type="entry name" value="NAD(P)-dependent_oxidoreduct"/>
</dbReference>
<reference evidence="3 4" key="1">
    <citation type="submission" date="2018-06" db="EMBL/GenBank/DDBJ databases">
        <title>Genome analysis of cellulolytic fungus Trichoderma lentiforme CFAM-422.</title>
        <authorList>
            <person name="Steindorff A.S."/>
            <person name="Formighieri E.F."/>
            <person name="Midorikawa G.E.O."/>
            <person name="Tamietti M.S."/>
            <person name="Ramos E.Z."/>
            <person name="Silva A.S."/>
            <person name="Bon E.P.S."/>
            <person name="Mendes T.D."/>
            <person name="Damaso M.C.T."/>
            <person name="Favaro L.C.L."/>
        </authorList>
    </citation>
    <scope>NUCLEOTIDE SEQUENCE [LARGE SCALE GENOMIC DNA]</scope>
    <source>
        <strain evidence="3 4">CFAM-422</strain>
    </source>
</reference>
<evidence type="ECO:0000313" key="3">
    <source>
        <dbReference type="EMBL" id="KAF3063165.1"/>
    </source>
</evidence>
<evidence type="ECO:0000259" key="2">
    <source>
        <dbReference type="Pfam" id="PF13460"/>
    </source>
</evidence>
<evidence type="ECO:0000259" key="1">
    <source>
        <dbReference type="Pfam" id="PF01370"/>
    </source>
</evidence>